<feature type="transmembrane region" description="Helical" evidence="1">
    <location>
        <begin position="21"/>
        <end position="42"/>
    </location>
</feature>
<organism evidence="3 4">
    <name type="scientific">Methylobacterium currus</name>
    <dbReference type="NCBI Taxonomy" id="2051553"/>
    <lineage>
        <taxon>Bacteria</taxon>
        <taxon>Pseudomonadati</taxon>
        <taxon>Pseudomonadota</taxon>
        <taxon>Alphaproteobacteria</taxon>
        <taxon>Hyphomicrobiales</taxon>
        <taxon>Methylobacteriaceae</taxon>
        <taxon>Methylobacterium</taxon>
    </lineage>
</organism>
<feature type="transmembrane region" description="Helical" evidence="1">
    <location>
        <begin position="199"/>
        <end position="218"/>
    </location>
</feature>
<feature type="transmembrane region" description="Helical" evidence="1">
    <location>
        <begin position="170"/>
        <end position="187"/>
    </location>
</feature>
<feature type="transmembrane region" description="Helical" evidence="1">
    <location>
        <begin position="48"/>
        <end position="72"/>
    </location>
</feature>
<dbReference type="OrthoDB" id="7323395at2"/>
<feature type="transmembrane region" description="Helical" evidence="1">
    <location>
        <begin position="391"/>
        <end position="408"/>
    </location>
</feature>
<evidence type="ECO:0000313" key="3">
    <source>
        <dbReference type="EMBL" id="AWB25254.1"/>
    </source>
</evidence>
<proteinExistence type="predicted"/>
<keyword evidence="4" id="KW-1185">Reference proteome</keyword>
<reference evidence="3 4" key="1">
    <citation type="submission" date="2018-04" db="EMBL/GenBank/DDBJ databases">
        <title>Methylobacterium sp. PR1016A genome.</title>
        <authorList>
            <person name="Park W."/>
        </authorList>
    </citation>
    <scope>NUCLEOTIDE SEQUENCE [LARGE SCALE GENOMIC DNA]</scope>
    <source>
        <strain evidence="3 4">PR1016A</strain>
    </source>
</reference>
<sequence length="515" mass="54302">MDNTLANLVHGFGIALQPHNFLFSLVGVLIGNLIGVLPGMGIMATISILLPLTFGMPPVAAILMLAGIYYGAQYGGAICSILLNLPCHPSHAVTCLDGYPMTRQGRGGVALGITMLAAFFGAAFGIVQMILFAPFLVQIAFKFGPAEICTLMLLGLLAGATLARGSALKGVAMTLVGIVLGSVGSDLDTGTSRFTFGSMSLYNGIDLVAVALGFFGIAEFLKSINTISVGDLSRVKVRMRDMRPSRADLREAAMPILRGTLVGSLCSLIPGTGPTIASFIAYAAEKRVSRNPEKFGRGAIAGVASPEASTHSSVQGDFVPTMSLGIPGDAVMALILGALIIQGITPGPQLMTEHPDMFWGLIASFWIGNILLVVLNVPLIGVWVKLLRIPFRYLYPCALFFICVGVYSTNNEMAGVIQTLVIGVVGYGLMRLGFHPAPVLLGFVLGPRLEENFRRALMLSRGDLTTFVDSPISATFVGLAVVLVAAQVYLARKARVPRIAPQVVAGRPAVVLEEP</sequence>
<dbReference type="PANTHER" id="PTHR35342:SF5">
    <property type="entry name" value="TRICARBOXYLIC TRANSPORT PROTEIN"/>
    <property type="match status" value="1"/>
</dbReference>
<dbReference type="AlphaFoldDB" id="A0A2R4WUP7"/>
<dbReference type="EMBL" id="CP028844">
    <property type="protein sequence ID" value="AWB25254.1"/>
    <property type="molecule type" value="Genomic_DNA"/>
</dbReference>
<evidence type="ECO:0000259" key="2">
    <source>
        <dbReference type="Pfam" id="PF01970"/>
    </source>
</evidence>
<evidence type="ECO:0000313" key="4">
    <source>
        <dbReference type="Proteomes" id="UP000244755"/>
    </source>
</evidence>
<feature type="transmembrane region" description="Helical" evidence="1">
    <location>
        <begin position="109"/>
        <end position="137"/>
    </location>
</feature>
<dbReference type="RefSeq" id="WP_099956923.1">
    <property type="nucleotide sequence ID" value="NZ_CP028844.1"/>
</dbReference>
<feature type="transmembrane region" description="Helical" evidence="1">
    <location>
        <begin position="357"/>
        <end position="384"/>
    </location>
</feature>
<dbReference type="Proteomes" id="UP000244755">
    <property type="component" value="Chromosome 2"/>
</dbReference>
<keyword evidence="1" id="KW-0812">Transmembrane</keyword>
<keyword evidence="1" id="KW-1133">Transmembrane helix</keyword>
<feature type="domain" description="DUF112" evidence="2">
    <location>
        <begin position="22"/>
        <end position="441"/>
    </location>
</feature>
<name>A0A2R4WUP7_9HYPH</name>
<dbReference type="Pfam" id="PF01970">
    <property type="entry name" value="TctA"/>
    <property type="match status" value="1"/>
</dbReference>
<feature type="transmembrane region" description="Helical" evidence="1">
    <location>
        <begin position="324"/>
        <end position="345"/>
    </location>
</feature>
<gene>
    <name evidence="3" type="ORF">DA075_30440</name>
</gene>
<dbReference type="InterPro" id="IPR002823">
    <property type="entry name" value="DUF112_TM"/>
</dbReference>
<keyword evidence="1" id="KW-0472">Membrane</keyword>
<feature type="transmembrane region" description="Helical" evidence="1">
    <location>
        <begin position="143"/>
        <end position="163"/>
    </location>
</feature>
<feature type="transmembrane region" description="Helical" evidence="1">
    <location>
        <begin position="467"/>
        <end position="490"/>
    </location>
</feature>
<protein>
    <recommendedName>
        <fullName evidence="2">DUF112 domain-containing protein</fullName>
    </recommendedName>
</protein>
<feature type="transmembrane region" description="Helical" evidence="1">
    <location>
        <begin position="420"/>
        <end position="446"/>
    </location>
</feature>
<dbReference type="PANTHER" id="PTHR35342">
    <property type="entry name" value="TRICARBOXYLIC TRANSPORT PROTEIN"/>
    <property type="match status" value="1"/>
</dbReference>
<evidence type="ECO:0000256" key="1">
    <source>
        <dbReference type="SAM" id="Phobius"/>
    </source>
</evidence>
<dbReference type="KEGG" id="mee:DA075_30440"/>
<accession>A0A2R4WUP7</accession>